<name>A0A9K3I9M0_HELAN</name>
<dbReference type="Proteomes" id="UP000215914">
    <property type="component" value="Unassembled WGS sequence"/>
</dbReference>
<dbReference type="EMBL" id="MNCJ02000324">
    <property type="protein sequence ID" value="KAF5792436.1"/>
    <property type="molecule type" value="Genomic_DNA"/>
</dbReference>
<gene>
    <name evidence="2" type="ORF">HanXRQr2_Chr09g0405971</name>
</gene>
<keyword evidence="3" id="KW-1185">Reference proteome</keyword>
<reference evidence="2" key="2">
    <citation type="submission" date="2020-06" db="EMBL/GenBank/DDBJ databases">
        <title>Helianthus annuus Genome sequencing and assembly Release 2.</title>
        <authorList>
            <person name="Gouzy J."/>
            <person name="Langlade N."/>
            <person name="Munos S."/>
        </authorList>
    </citation>
    <scope>NUCLEOTIDE SEQUENCE</scope>
    <source>
        <tissue evidence="2">Leaves</tissue>
    </source>
</reference>
<evidence type="ECO:0000313" key="2">
    <source>
        <dbReference type="EMBL" id="KAF5792436.1"/>
    </source>
</evidence>
<dbReference type="AlphaFoldDB" id="A0A9K3I9M0"/>
<feature type="transmembrane region" description="Helical" evidence="1">
    <location>
        <begin position="30"/>
        <end position="48"/>
    </location>
</feature>
<organism evidence="2 3">
    <name type="scientific">Helianthus annuus</name>
    <name type="common">Common sunflower</name>
    <dbReference type="NCBI Taxonomy" id="4232"/>
    <lineage>
        <taxon>Eukaryota</taxon>
        <taxon>Viridiplantae</taxon>
        <taxon>Streptophyta</taxon>
        <taxon>Embryophyta</taxon>
        <taxon>Tracheophyta</taxon>
        <taxon>Spermatophyta</taxon>
        <taxon>Magnoliopsida</taxon>
        <taxon>eudicotyledons</taxon>
        <taxon>Gunneridae</taxon>
        <taxon>Pentapetalae</taxon>
        <taxon>asterids</taxon>
        <taxon>campanulids</taxon>
        <taxon>Asterales</taxon>
        <taxon>Asteraceae</taxon>
        <taxon>Asteroideae</taxon>
        <taxon>Heliantheae alliance</taxon>
        <taxon>Heliantheae</taxon>
        <taxon>Helianthus</taxon>
    </lineage>
</organism>
<dbReference type="Gramene" id="mRNA:HanXRQr2_Chr09g0405971">
    <property type="protein sequence ID" value="CDS:HanXRQr2_Chr09g0405971.1"/>
    <property type="gene ID" value="HanXRQr2_Chr09g0405971"/>
</dbReference>
<protein>
    <submittedName>
        <fullName evidence="2">Uncharacterized protein</fullName>
    </submittedName>
</protein>
<accession>A0A9K3I9M0</accession>
<reference evidence="2" key="1">
    <citation type="journal article" date="2017" name="Nature">
        <title>The sunflower genome provides insights into oil metabolism, flowering and Asterid evolution.</title>
        <authorList>
            <person name="Badouin H."/>
            <person name="Gouzy J."/>
            <person name="Grassa C.J."/>
            <person name="Murat F."/>
            <person name="Staton S.E."/>
            <person name="Cottret L."/>
            <person name="Lelandais-Briere C."/>
            <person name="Owens G.L."/>
            <person name="Carrere S."/>
            <person name="Mayjonade B."/>
            <person name="Legrand L."/>
            <person name="Gill N."/>
            <person name="Kane N.C."/>
            <person name="Bowers J.E."/>
            <person name="Hubner S."/>
            <person name="Bellec A."/>
            <person name="Berard A."/>
            <person name="Berges H."/>
            <person name="Blanchet N."/>
            <person name="Boniface M.C."/>
            <person name="Brunel D."/>
            <person name="Catrice O."/>
            <person name="Chaidir N."/>
            <person name="Claudel C."/>
            <person name="Donnadieu C."/>
            <person name="Faraut T."/>
            <person name="Fievet G."/>
            <person name="Helmstetter N."/>
            <person name="King M."/>
            <person name="Knapp S.J."/>
            <person name="Lai Z."/>
            <person name="Le Paslier M.C."/>
            <person name="Lippi Y."/>
            <person name="Lorenzon L."/>
            <person name="Mandel J.R."/>
            <person name="Marage G."/>
            <person name="Marchand G."/>
            <person name="Marquand E."/>
            <person name="Bret-Mestries E."/>
            <person name="Morien E."/>
            <person name="Nambeesan S."/>
            <person name="Nguyen T."/>
            <person name="Pegot-Espagnet P."/>
            <person name="Pouilly N."/>
            <person name="Raftis F."/>
            <person name="Sallet E."/>
            <person name="Schiex T."/>
            <person name="Thomas J."/>
            <person name="Vandecasteele C."/>
            <person name="Vares D."/>
            <person name="Vear F."/>
            <person name="Vautrin S."/>
            <person name="Crespi M."/>
            <person name="Mangin B."/>
            <person name="Burke J.M."/>
            <person name="Salse J."/>
            <person name="Munos S."/>
            <person name="Vincourt P."/>
            <person name="Rieseberg L.H."/>
            <person name="Langlade N.B."/>
        </authorList>
    </citation>
    <scope>NUCLEOTIDE SEQUENCE</scope>
    <source>
        <tissue evidence="2">Leaves</tissue>
    </source>
</reference>
<keyword evidence="1" id="KW-1133">Transmembrane helix</keyword>
<sequence>MRKKPVSYEWFSYICISSQIRRKSRVVTHFLWKMVSEILIFLVVSYVGPPLFQSMGET</sequence>
<proteinExistence type="predicted"/>
<evidence type="ECO:0000256" key="1">
    <source>
        <dbReference type="SAM" id="Phobius"/>
    </source>
</evidence>
<comment type="caution">
    <text evidence="2">The sequence shown here is derived from an EMBL/GenBank/DDBJ whole genome shotgun (WGS) entry which is preliminary data.</text>
</comment>
<keyword evidence="1" id="KW-0472">Membrane</keyword>
<keyword evidence="1" id="KW-0812">Transmembrane</keyword>
<evidence type="ECO:0000313" key="3">
    <source>
        <dbReference type="Proteomes" id="UP000215914"/>
    </source>
</evidence>